<dbReference type="Gene3D" id="2.60.120.260">
    <property type="entry name" value="Galactose-binding domain-like"/>
    <property type="match status" value="1"/>
</dbReference>
<name>U2CNG4_9BACE</name>
<accession>U2CNG4</accession>
<proteinExistence type="predicted"/>
<reference evidence="2 3" key="1">
    <citation type="submission" date="2013-08" db="EMBL/GenBank/DDBJ databases">
        <authorList>
            <person name="Weinstock G."/>
            <person name="Sodergren E."/>
            <person name="Wylie T."/>
            <person name="Fulton L."/>
            <person name="Fulton R."/>
            <person name="Fronick C."/>
            <person name="O'Laughlin M."/>
            <person name="Godfrey J."/>
            <person name="Miner T."/>
            <person name="Herter B."/>
            <person name="Appelbaum E."/>
            <person name="Cordes M."/>
            <person name="Lek S."/>
            <person name="Wollam A."/>
            <person name="Pepin K.H."/>
            <person name="Palsikar V.B."/>
            <person name="Mitreva M."/>
            <person name="Wilson R.K."/>
        </authorList>
    </citation>
    <scope>NUCLEOTIDE SEQUENCE [LARGE SCALE GENOMIC DNA]</scope>
    <source>
        <strain evidence="2 3">F0041</strain>
    </source>
</reference>
<dbReference type="HOGENOM" id="CLU_805756_0_0_10"/>
<feature type="chain" id="PRO_5004625464" evidence="1">
    <location>
        <begin position="19"/>
        <end position="344"/>
    </location>
</feature>
<evidence type="ECO:0000313" key="2">
    <source>
        <dbReference type="EMBL" id="ERI85608.1"/>
    </source>
</evidence>
<dbReference type="PROSITE" id="PS51257">
    <property type="entry name" value="PROKAR_LIPOPROTEIN"/>
    <property type="match status" value="1"/>
</dbReference>
<feature type="signal peptide" evidence="1">
    <location>
        <begin position="1"/>
        <end position="18"/>
    </location>
</feature>
<dbReference type="RefSeq" id="WP_021644959.1">
    <property type="nucleotide sequence ID" value="NZ_KE993091.1"/>
</dbReference>
<gene>
    <name evidence="2" type="ORF">HMPREF1981_01544</name>
</gene>
<keyword evidence="1" id="KW-0732">Signal</keyword>
<evidence type="ECO:0000256" key="1">
    <source>
        <dbReference type="SAM" id="SignalP"/>
    </source>
</evidence>
<dbReference type="OrthoDB" id="10009136at2"/>
<comment type="caution">
    <text evidence="2">The sequence shown here is derived from an EMBL/GenBank/DDBJ whole genome shotgun (WGS) entry which is preliminary data.</text>
</comment>
<organism evidence="2 3">
    <name type="scientific">Bacteroides pyogenes F0041</name>
    <dbReference type="NCBI Taxonomy" id="1321819"/>
    <lineage>
        <taxon>Bacteria</taxon>
        <taxon>Pseudomonadati</taxon>
        <taxon>Bacteroidota</taxon>
        <taxon>Bacteroidia</taxon>
        <taxon>Bacteroidales</taxon>
        <taxon>Bacteroidaceae</taxon>
        <taxon>Bacteroides</taxon>
    </lineage>
</organism>
<dbReference type="EMBL" id="AWSV01000085">
    <property type="protein sequence ID" value="ERI85608.1"/>
    <property type="molecule type" value="Genomic_DNA"/>
</dbReference>
<sequence>MRNIFNLSIAGLALLAVACDDPSVEIVEQNNSYKLDPNAIHVDMPEKFGHNTSNLIRNEGGTEAVLYASEIEGEIQIPVTEIPLVFKLKRKLKQATKFVFSPDEELMKLYTGVKEGFKPFPENAFSGMEFTIPPGITDYRTTIRLQEGIAGLNQKPGFLSSYRLKPLSGGDADIKVSEASKGLYIKLKFSLLKDGENVSLAESIEDDWNKIPSNQITPESNYQAGRLPNIVDGQKYPWSANWWVPGGGSETLELGFAKQKVAGVVFYTNSSYQKVIRSVRVSVSEDGGATYFNQGVVQPERARVVYIAFDEPVEINKIKFSNFESWNAMDPYIDIHEVEVYTVE</sequence>
<dbReference type="Gene3D" id="2.60.40.1510">
    <property type="entry name" value="ntegrin, alpha v. Chain A, domain 3"/>
    <property type="match status" value="1"/>
</dbReference>
<protein>
    <submittedName>
        <fullName evidence="2">F5/8 type C domain protein</fullName>
    </submittedName>
</protein>
<dbReference type="PATRIC" id="fig|1321819.3.peg.1421"/>
<evidence type="ECO:0000313" key="3">
    <source>
        <dbReference type="Proteomes" id="UP000016496"/>
    </source>
</evidence>
<dbReference type="AlphaFoldDB" id="U2CNG4"/>
<dbReference type="Proteomes" id="UP000016496">
    <property type="component" value="Unassembled WGS sequence"/>
</dbReference>